<dbReference type="PROSITE" id="PS50203">
    <property type="entry name" value="CALPAIN_CAT"/>
    <property type="match status" value="1"/>
</dbReference>
<dbReference type="GO" id="GO:0006508">
    <property type="term" value="P:proteolysis"/>
    <property type="evidence" value="ECO:0007669"/>
    <property type="project" value="InterPro"/>
</dbReference>
<dbReference type="SUPFAM" id="SSF54001">
    <property type="entry name" value="Cysteine proteinases"/>
    <property type="match status" value="1"/>
</dbReference>
<comment type="caution">
    <text evidence="1">Lacks conserved residue(s) required for the propagation of feature annotation.</text>
</comment>
<comment type="caution">
    <text evidence="3">The sequence shown here is derived from an EMBL/GenBank/DDBJ whole genome shotgun (WGS) entry which is preliminary data.</text>
</comment>
<dbReference type="GeneID" id="40325112"/>
<gene>
    <name evidence="3" type="ORF">TraAM80_01179</name>
</gene>
<organism evidence="3 4">
    <name type="scientific">Trypanosoma rangeli</name>
    <dbReference type="NCBI Taxonomy" id="5698"/>
    <lineage>
        <taxon>Eukaryota</taxon>
        <taxon>Discoba</taxon>
        <taxon>Euglenozoa</taxon>
        <taxon>Kinetoplastea</taxon>
        <taxon>Metakinetoplastina</taxon>
        <taxon>Trypanosomatida</taxon>
        <taxon>Trypanosomatidae</taxon>
        <taxon>Trypanosoma</taxon>
        <taxon>Herpetosoma</taxon>
    </lineage>
</organism>
<dbReference type="VEuPathDB" id="TriTrypDB:TRSC58_01302"/>
<dbReference type="GO" id="GO:0004198">
    <property type="term" value="F:calcium-dependent cysteine-type endopeptidase activity"/>
    <property type="evidence" value="ECO:0007669"/>
    <property type="project" value="InterPro"/>
</dbReference>
<dbReference type="InterPro" id="IPR001300">
    <property type="entry name" value="Peptidase_C2_calpain_cat"/>
</dbReference>
<feature type="domain" description="Calpain catalytic" evidence="2">
    <location>
        <begin position="1"/>
        <end position="119"/>
    </location>
</feature>
<dbReference type="Proteomes" id="UP000283634">
    <property type="component" value="Unassembled WGS sequence"/>
</dbReference>
<dbReference type="InterPro" id="IPR038765">
    <property type="entry name" value="Papain-like_cys_pep_sf"/>
</dbReference>
<dbReference type="Pfam" id="PF00648">
    <property type="entry name" value="Peptidase_C2"/>
    <property type="match status" value="1"/>
</dbReference>
<proteinExistence type="predicted"/>
<dbReference type="OrthoDB" id="424753at2759"/>
<keyword evidence="4" id="KW-1185">Reference proteome</keyword>
<reference evidence="3 4" key="1">
    <citation type="journal article" date="2018" name="BMC Genomics">
        <title>Genomic comparison of Trypanosoma conorhini and Trypanosoma rangeli to Trypanosoma cruzi strains of high and low virulence.</title>
        <authorList>
            <person name="Bradwell K.R."/>
            <person name="Koparde V.N."/>
            <person name="Matveyev A.V."/>
            <person name="Serrano M.G."/>
            <person name="Alves J.M."/>
            <person name="Parikh H."/>
            <person name="Huang B."/>
            <person name="Lee V."/>
            <person name="Espinosa-Alvarez O."/>
            <person name="Ortiz P.A."/>
            <person name="Costa-Martins A.G."/>
            <person name="Teixeira M.M."/>
            <person name="Buck G.A."/>
        </authorList>
    </citation>
    <scope>NUCLEOTIDE SEQUENCE [LARGE SCALE GENOMIC DNA]</scope>
    <source>
        <strain evidence="3 4">AM80</strain>
    </source>
</reference>
<protein>
    <submittedName>
        <fullName evidence="3">Putative calpain-like cysteine peptidase</fullName>
    </submittedName>
</protein>
<name>A0A3R7RR28_TRYRA</name>
<dbReference type="RefSeq" id="XP_029241946.1">
    <property type="nucleotide sequence ID" value="XM_029378232.1"/>
</dbReference>
<accession>A0A3R7RR28</accession>
<dbReference type="EMBL" id="MKGL01000023">
    <property type="protein sequence ID" value="RNF11052.1"/>
    <property type="molecule type" value="Genomic_DNA"/>
</dbReference>
<dbReference type="AlphaFoldDB" id="A0A3R7RR28"/>
<evidence type="ECO:0000259" key="2">
    <source>
        <dbReference type="PROSITE" id="PS50203"/>
    </source>
</evidence>
<evidence type="ECO:0000313" key="3">
    <source>
        <dbReference type="EMBL" id="RNF11052.1"/>
    </source>
</evidence>
<evidence type="ECO:0000313" key="4">
    <source>
        <dbReference type="Proteomes" id="UP000283634"/>
    </source>
</evidence>
<sequence>MRILPWARPDAYIAGEQLKEVRLLRRAILSSHVTQGEIGDSYLVSAMTSLAASMYRVYDVFLYPVRAARGKAERALGAYWVTLNYNDWWWCPVLIDDHLPGCREEPEFARCAIDFRCIW</sequence>
<evidence type="ECO:0000256" key="1">
    <source>
        <dbReference type="PROSITE-ProRule" id="PRU00239"/>
    </source>
</evidence>